<dbReference type="PANTHER" id="PTHR24185:SF1">
    <property type="entry name" value="CALCIUM-INDEPENDENT PHOSPHOLIPASE A2-GAMMA"/>
    <property type="match status" value="1"/>
</dbReference>
<dbReference type="InterPro" id="IPR002641">
    <property type="entry name" value="PNPLA_dom"/>
</dbReference>
<dbReference type="Gene3D" id="3.40.1090.10">
    <property type="entry name" value="Cytosolic phospholipase A2 catalytic domain"/>
    <property type="match status" value="1"/>
</dbReference>
<dbReference type="PANTHER" id="PTHR24185">
    <property type="entry name" value="CALCIUM-INDEPENDENT PHOSPHOLIPASE A2-GAMMA"/>
    <property type="match status" value="1"/>
</dbReference>
<feature type="short sequence motif" description="DGA/G" evidence="4">
    <location>
        <begin position="240"/>
        <end position="242"/>
    </location>
</feature>
<dbReference type="CDD" id="cd07216">
    <property type="entry name" value="Pat17_PNPLA8_PNPLA9_like3"/>
    <property type="match status" value="1"/>
</dbReference>
<dbReference type="Pfam" id="PF01734">
    <property type="entry name" value="Patatin"/>
    <property type="match status" value="1"/>
</dbReference>
<feature type="domain" description="PNPLA" evidence="5">
    <location>
        <begin position="50"/>
        <end position="253"/>
    </location>
</feature>
<evidence type="ECO:0000313" key="7">
    <source>
        <dbReference type="Proteomes" id="UP000807469"/>
    </source>
</evidence>
<dbReference type="Proteomes" id="UP000807469">
    <property type="component" value="Unassembled WGS sequence"/>
</dbReference>
<dbReference type="GO" id="GO:0043531">
    <property type="term" value="F:ADP binding"/>
    <property type="evidence" value="ECO:0007669"/>
    <property type="project" value="InterPro"/>
</dbReference>
<keyword evidence="7" id="KW-1185">Reference proteome</keyword>
<dbReference type="PROSITE" id="PS51635">
    <property type="entry name" value="PNPLA"/>
    <property type="match status" value="1"/>
</dbReference>
<accession>A0A9P5YKU5</accession>
<comment type="caution">
    <text evidence="6">The sequence shown here is derived from an EMBL/GenBank/DDBJ whole genome shotgun (WGS) entry which is preliminary data.</text>
</comment>
<dbReference type="GO" id="GO:0047499">
    <property type="term" value="F:calcium-independent phospholipase A2 activity"/>
    <property type="evidence" value="ECO:0007669"/>
    <property type="project" value="TreeGrafter"/>
</dbReference>
<reference evidence="6" key="1">
    <citation type="submission" date="2020-11" db="EMBL/GenBank/DDBJ databases">
        <authorList>
            <consortium name="DOE Joint Genome Institute"/>
            <person name="Ahrendt S."/>
            <person name="Riley R."/>
            <person name="Andreopoulos W."/>
            <person name="Labutti K."/>
            <person name="Pangilinan J."/>
            <person name="Ruiz-Duenas F.J."/>
            <person name="Barrasa J.M."/>
            <person name="Sanchez-Garcia M."/>
            <person name="Camarero S."/>
            <person name="Miyauchi S."/>
            <person name="Serrano A."/>
            <person name="Linde D."/>
            <person name="Babiker R."/>
            <person name="Drula E."/>
            <person name="Ayuso-Fernandez I."/>
            <person name="Pacheco R."/>
            <person name="Padilla G."/>
            <person name="Ferreira P."/>
            <person name="Barriuso J."/>
            <person name="Kellner H."/>
            <person name="Castanera R."/>
            <person name="Alfaro M."/>
            <person name="Ramirez L."/>
            <person name="Pisabarro A.G."/>
            <person name="Kuo A."/>
            <person name="Tritt A."/>
            <person name="Lipzen A."/>
            <person name="He G."/>
            <person name="Yan M."/>
            <person name="Ng V."/>
            <person name="Cullen D."/>
            <person name="Martin F."/>
            <person name="Rosso M.-N."/>
            <person name="Henrissat B."/>
            <person name="Hibbett D."/>
            <person name="Martinez A.T."/>
            <person name="Grigoriev I.V."/>
        </authorList>
    </citation>
    <scope>NUCLEOTIDE SEQUENCE</scope>
    <source>
        <strain evidence="6">CIRM-BRFM 674</strain>
    </source>
</reference>
<dbReference type="OrthoDB" id="630895at2759"/>
<dbReference type="EMBL" id="MU155977">
    <property type="protein sequence ID" value="KAF9470475.1"/>
    <property type="molecule type" value="Genomic_DNA"/>
</dbReference>
<comment type="caution">
    <text evidence="4">Lacks conserved residue(s) required for the propagation of feature annotation.</text>
</comment>
<evidence type="ECO:0000256" key="2">
    <source>
        <dbReference type="ARBA" id="ARBA00022963"/>
    </source>
</evidence>
<organism evidence="6 7">
    <name type="scientific">Pholiota conissans</name>
    <dbReference type="NCBI Taxonomy" id="109636"/>
    <lineage>
        <taxon>Eukaryota</taxon>
        <taxon>Fungi</taxon>
        <taxon>Dikarya</taxon>
        <taxon>Basidiomycota</taxon>
        <taxon>Agaricomycotina</taxon>
        <taxon>Agaricomycetes</taxon>
        <taxon>Agaricomycetidae</taxon>
        <taxon>Agaricales</taxon>
        <taxon>Agaricineae</taxon>
        <taxon>Strophariaceae</taxon>
        <taxon>Pholiota</taxon>
    </lineage>
</organism>
<keyword evidence="1" id="KW-0378">Hydrolase</keyword>
<dbReference type="GO" id="GO:0046486">
    <property type="term" value="P:glycerolipid metabolic process"/>
    <property type="evidence" value="ECO:0007669"/>
    <property type="project" value="UniProtKB-ARBA"/>
</dbReference>
<dbReference type="Gene3D" id="3.40.50.300">
    <property type="entry name" value="P-loop containing nucleotide triphosphate hydrolases"/>
    <property type="match status" value="1"/>
</dbReference>
<dbReference type="Pfam" id="PF25000">
    <property type="entry name" value="DUF7779"/>
    <property type="match status" value="1"/>
</dbReference>
<dbReference type="InterPro" id="IPR027417">
    <property type="entry name" value="P-loop_NTPase"/>
</dbReference>
<gene>
    <name evidence="6" type="ORF">BDN70DRAFT_998923</name>
</gene>
<evidence type="ECO:0000256" key="1">
    <source>
        <dbReference type="ARBA" id="ARBA00022801"/>
    </source>
</evidence>
<dbReference type="GO" id="GO:0016020">
    <property type="term" value="C:membrane"/>
    <property type="evidence" value="ECO:0007669"/>
    <property type="project" value="TreeGrafter"/>
</dbReference>
<dbReference type="Pfam" id="PF00931">
    <property type="entry name" value="NB-ARC"/>
    <property type="match status" value="1"/>
</dbReference>
<feature type="short sequence motif" description="GXGXXG" evidence="4">
    <location>
        <begin position="54"/>
        <end position="59"/>
    </location>
</feature>
<proteinExistence type="predicted"/>
<dbReference type="AlphaFoldDB" id="A0A9P5YKU5"/>
<sequence length="750" mass="84685">MHCKEVPKIVIHVTVIQIHPRNEVAVKPQRPNCLLSTMSTSVKEPPLKLLALDGGGIRGLSELLIIREVMHGLMVEENAKREKEGLKLLSEAPKPCDYFDLIGGTGTGGIIALMLGRLRMDAESAINHYDNLAKSVFSSEKLWGDGKFKATKLEAAIKSVVRSITGDSESPLLEVGPGQICRTFVCAKNAVNMGIPVRFRTYPSRETHINCTIWQAARATSAAPTFFKRILIGRDQPYVDGGLGYNNPCQTVLEEAHALFGDRQVGCLVSIGTGRAQAIAIEQPRWFQQVIPTNVIEALQAITTDCEKTHQEIFHRFARLPSTYFRLNIEQGMQGKELSERDKLSTVEAHTVQYMKEREVQVKLASLVSAIQVPRVQVTLEQLVSPRPLTDSAVHQIREQFRKLCPPPVESFIGRRDILDQMHLYFQSNSTRQCTFVLHGLGGSGKSQLAFKFVEESTQFPNIFYVDATNEQTLRTDLESIAPENVEQSVDESLRWLANQAKNSQWLLLFDNADDVNLKLNEYFPFQCGNILITTRNVELCTYAGKDGDARVMDMDHEDAMNLLLFQARAEQNNENKALADAIVKELHYFALAISQAGAYIHCHSTLKGYLAFYLRERDHLLNEVQFQSQDPYAQAVYATWKFSYDKLDTSSKSFLQICSMLHYEGISEKMFERATLSKIQLEDSELQDTVNGLLSHLGKQKSGSESEQWNSWSFQNVIKHLRSYSLIEYDNQNNTYSIHPLVQHWNSTT</sequence>
<evidence type="ECO:0000256" key="4">
    <source>
        <dbReference type="PROSITE-ProRule" id="PRU01161"/>
    </source>
</evidence>
<feature type="non-terminal residue" evidence="6">
    <location>
        <position position="750"/>
    </location>
</feature>
<dbReference type="GO" id="GO:0019369">
    <property type="term" value="P:arachidonate metabolic process"/>
    <property type="evidence" value="ECO:0007669"/>
    <property type="project" value="TreeGrafter"/>
</dbReference>
<dbReference type="InterPro" id="IPR016035">
    <property type="entry name" value="Acyl_Trfase/lysoPLipase"/>
</dbReference>
<dbReference type="InterPro" id="IPR002182">
    <property type="entry name" value="NB-ARC"/>
</dbReference>
<protein>
    <submittedName>
        <fullName evidence="6">FabD/lysophospholipase-like protein</fullName>
    </submittedName>
</protein>
<dbReference type="GO" id="GO:0016042">
    <property type="term" value="P:lipid catabolic process"/>
    <property type="evidence" value="ECO:0007669"/>
    <property type="project" value="UniProtKB-KW"/>
</dbReference>
<keyword evidence="2" id="KW-0442">Lipid degradation</keyword>
<evidence type="ECO:0000313" key="6">
    <source>
        <dbReference type="EMBL" id="KAF9470475.1"/>
    </source>
</evidence>
<dbReference type="SUPFAM" id="SSF52540">
    <property type="entry name" value="P-loop containing nucleoside triphosphate hydrolases"/>
    <property type="match status" value="1"/>
</dbReference>
<dbReference type="InterPro" id="IPR056681">
    <property type="entry name" value="DUF7779"/>
</dbReference>
<keyword evidence="3" id="KW-0443">Lipid metabolism</keyword>
<evidence type="ECO:0000256" key="3">
    <source>
        <dbReference type="ARBA" id="ARBA00023098"/>
    </source>
</evidence>
<evidence type="ECO:0000259" key="5">
    <source>
        <dbReference type="PROSITE" id="PS51635"/>
    </source>
</evidence>
<dbReference type="SUPFAM" id="SSF52151">
    <property type="entry name" value="FabD/lysophospholipase-like"/>
    <property type="match status" value="1"/>
</dbReference>
<name>A0A9P5YKU5_9AGAR</name>